<accession>A0A8K0UY02</accession>
<dbReference type="AlphaFoldDB" id="A0A8K0UY02"/>
<evidence type="ECO:0000256" key="7">
    <source>
        <dbReference type="ARBA" id="ARBA00022723"/>
    </source>
</evidence>
<dbReference type="NCBIfam" id="TIGR00231">
    <property type="entry name" value="small_GTP"/>
    <property type="match status" value="1"/>
</dbReference>
<evidence type="ECO:0000256" key="1">
    <source>
        <dbReference type="ARBA" id="ARBA00004496"/>
    </source>
</evidence>
<evidence type="ECO:0000256" key="6">
    <source>
        <dbReference type="ARBA" id="ARBA00022540"/>
    </source>
</evidence>
<feature type="compositionally biased region" description="Basic and acidic residues" evidence="14">
    <location>
        <begin position="243"/>
        <end position="254"/>
    </location>
</feature>
<sequence length="1009" mass="111496">MPYFSTELLRMITHGLPADTVGEDDDGSPTILSKKEKERLKKEREKAKKKAQAAAKKVPQGGQTEQESSVLPEQVVSGAAEGPDGEAAATAADSKKKKKKKGKREDDVAPVVAPTPTAVKKKGASGISALKALMEEKRRLEEEAKRLEEEERRRIEEEELRAQEEARKKEEEKQRKKEKEKAKRELAKKEGRLLTKKQKEEQRAAELRKQALLASGVQIEGLQQSSGDQPVRKVVYSNRRKKPILDRSESRPSTREQSPLPEASPQLQTEEAPPPAHASEAGDDVKDSWEASSDEENHVATTEVKDSWDDESGNESTKPSPPATVGISAPKDAPAYQQLDSATKKPDVQEEASEESEDEDSSETDSDDSESESDTLTTTQRVAAKRKAEAAERRAKAHEAALAARSKDNLRSPICCILGHVDTGKTKLLDKIRQTNVQEGEAGGITQQIGATYFPVEAIKTKTAVLNKDGKQEYKIPGLLVIDTPGHESFTNLRTRGSSLCNIAILVVDIMHGLEQQTLESLRLLRDRKTPFIVALNKIDRMYGWQATPDNDFQSSLAKQTRAVQREFEDRTQKAILAFAEQGLNAVLYYENKNFARNVSLVPTSAITGEGVPDMIMLLVNLTQQRMSDRLMYLSELECTVLEVKVIEGLGTTIDVVLSNGILREGDRIVVCGLNGPIVTQIRALLTPQPLRELRIKSAYVHHKEVKAALGVKIVAPDLEKAIAGSRLLVVGPDDDESDLMDEVMSDLTTLLNSIDKSGRGVCVQASTLGSLEALLDFLKVSQIPVSGINIGPVHKKDIMRAATMLEKAKELACILCFDVPVDKDAERLAEEMGIRLFKADIIYHLFDAFTTYNAEITEAKRRDAAPQAVWPCRLKIIAAFAKRDPIILGVDILDGTLRVGTPLCVIKVDPETQKKEIIELGKITSLEINHKAQEVVKKSQAGGGVAVKIEHAVYQSAKMFGRHFDEKDEIYSRITRQSIDVLKTSFKADVSNEEWLLIKALKPRLNIQ</sequence>
<proteinExistence type="inferred from homology"/>
<keyword evidence="8" id="KW-0547">Nucleotide-binding</keyword>
<reference evidence="16" key="1">
    <citation type="journal article" date="2021" name="New Phytol.">
        <title>Evolutionary innovations through gain and loss of genes in the ectomycorrhizal Boletales.</title>
        <authorList>
            <person name="Wu G."/>
            <person name="Miyauchi S."/>
            <person name="Morin E."/>
            <person name="Kuo A."/>
            <person name="Drula E."/>
            <person name="Varga T."/>
            <person name="Kohler A."/>
            <person name="Feng B."/>
            <person name="Cao Y."/>
            <person name="Lipzen A."/>
            <person name="Daum C."/>
            <person name="Hundley H."/>
            <person name="Pangilinan J."/>
            <person name="Johnson J."/>
            <person name="Barry K."/>
            <person name="LaButti K."/>
            <person name="Ng V."/>
            <person name="Ahrendt S."/>
            <person name="Min B."/>
            <person name="Choi I.G."/>
            <person name="Park H."/>
            <person name="Plett J.M."/>
            <person name="Magnuson J."/>
            <person name="Spatafora J.W."/>
            <person name="Nagy L.G."/>
            <person name="Henrissat B."/>
            <person name="Grigoriev I.V."/>
            <person name="Yang Z.L."/>
            <person name="Xu J."/>
            <person name="Martin F.M."/>
        </authorList>
    </citation>
    <scope>NUCLEOTIDE SEQUENCE</scope>
    <source>
        <strain evidence="16">KKN 215</strain>
    </source>
</reference>
<dbReference type="PANTHER" id="PTHR43381:SF4">
    <property type="entry name" value="EUKARYOTIC TRANSLATION INITIATION FACTOR 5B"/>
    <property type="match status" value="1"/>
</dbReference>
<protein>
    <recommendedName>
        <fullName evidence="4">Eukaryotic translation initiation factor 5B</fullName>
        <ecNumber evidence="3">3.6.5.3</ecNumber>
    </recommendedName>
    <alternativeName>
        <fullName evidence="12">Translation initiation factor IF-2</fullName>
    </alternativeName>
</protein>
<dbReference type="InterPro" id="IPR009000">
    <property type="entry name" value="Transl_B-barrel_sf"/>
</dbReference>
<keyword evidence="5" id="KW-0963">Cytoplasm</keyword>
<dbReference type="PROSITE" id="PS51722">
    <property type="entry name" value="G_TR_2"/>
    <property type="match status" value="1"/>
</dbReference>
<dbReference type="Pfam" id="PF11987">
    <property type="entry name" value="IF-2"/>
    <property type="match status" value="1"/>
</dbReference>
<dbReference type="FunFam" id="2.40.30.10:FF:000026">
    <property type="entry name" value="Eukaryotic translation initiation factor 5B"/>
    <property type="match status" value="1"/>
</dbReference>
<dbReference type="InterPro" id="IPR027417">
    <property type="entry name" value="P-loop_NTPase"/>
</dbReference>
<dbReference type="Gene3D" id="2.40.30.10">
    <property type="entry name" value="Translation factors"/>
    <property type="match status" value="2"/>
</dbReference>
<dbReference type="SUPFAM" id="SSF52540">
    <property type="entry name" value="P-loop containing nucleoside triphosphate hydrolases"/>
    <property type="match status" value="1"/>
</dbReference>
<evidence type="ECO:0000256" key="3">
    <source>
        <dbReference type="ARBA" id="ARBA00011986"/>
    </source>
</evidence>
<dbReference type="CDD" id="cd01887">
    <property type="entry name" value="IF2_eIF5B"/>
    <property type="match status" value="1"/>
</dbReference>
<evidence type="ECO:0000256" key="11">
    <source>
        <dbReference type="ARBA" id="ARBA00023134"/>
    </source>
</evidence>
<evidence type="ECO:0000313" key="17">
    <source>
        <dbReference type="Proteomes" id="UP000813824"/>
    </source>
</evidence>
<feature type="region of interest" description="Disordered" evidence="14">
    <location>
        <begin position="15"/>
        <end position="127"/>
    </location>
</feature>
<evidence type="ECO:0000256" key="9">
    <source>
        <dbReference type="ARBA" id="ARBA00022801"/>
    </source>
</evidence>
<dbReference type="EC" id="3.6.5.3" evidence="3"/>
<dbReference type="InterPro" id="IPR005225">
    <property type="entry name" value="Small_GTP-bd"/>
</dbReference>
<dbReference type="InterPro" id="IPR029459">
    <property type="entry name" value="EFTU-type"/>
</dbReference>
<feature type="compositionally biased region" description="Basic and acidic residues" evidence="14">
    <location>
        <begin position="33"/>
        <end position="46"/>
    </location>
</feature>
<feature type="compositionally biased region" description="Basic and acidic residues" evidence="14">
    <location>
        <begin position="283"/>
        <end position="307"/>
    </location>
</feature>
<evidence type="ECO:0000256" key="8">
    <source>
        <dbReference type="ARBA" id="ARBA00022741"/>
    </source>
</evidence>
<keyword evidence="9" id="KW-0378">Hydrolase</keyword>
<name>A0A8K0UY02_9AGAR</name>
<dbReference type="Gene3D" id="3.40.50.10050">
    <property type="entry name" value="Translation initiation factor IF- 2, domain 3"/>
    <property type="match status" value="1"/>
</dbReference>
<evidence type="ECO:0000256" key="13">
    <source>
        <dbReference type="ARBA" id="ARBA00048107"/>
    </source>
</evidence>
<dbReference type="PANTHER" id="PTHR43381">
    <property type="entry name" value="TRANSLATION INITIATION FACTOR IF-2-RELATED"/>
    <property type="match status" value="1"/>
</dbReference>
<organism evidence="16 17">
    <name type="scientific">Cristinia sonorae</name>
    <dbReference type="NCBI Taxonomy" id="1940300"/>
    <lineage>
        <taxon>Eukaryota</taxon>
        <taxon>Fungi</taxon>
        <taxon>Dikarya</taxon>
        <taxon>Basidiomycota</taxon>
        <taxon>Agaricomycotina</taxon>
        <taxon>Agaricomycetes</taxon>
        <taxon>Agaricomycetidae</taxon>
        <taxon>Agaricales</taxon>
        <taxon>Pleurotineae</taxon>
        <taxon>Stephanosporaceae</taxon>
        <taxon>Cristinia</taxon>
    </lineage>
</organism>
<evidence type="ECO:0000259" key="15">
    <source>
        <dbReference type="PROSITE" id="PS51722"/>
    </source>
</evidence>
<dbReference type="Proteomes" id="UP000813824">
    <property type="component" value="Unassembled WGS sequence"/>
</dbReference>
<comment type="catalytic activity">
    <reaction evidence="13">
        <text>GTP + H2O = GDP + phosphate + H(+)</text>
        <dbReference type="Rhea" id="RHEA:19669"/>
        <dbReference type="ChEBI" id="CHEBI:15377"/>
        <dbReference type="ChEBI" id="CHEBI:15378"/>
        <dbReference type="ChEBI" id="CHEBI:37565"/>
        <dbReference type="ChEBI" id="CHEBI:43474"/>
        <dbReference type="ChEBI" id="CHEBI:58189"/>
        <dbReference type="EC" id="3.6.5.3"/>
    </reaction>
</comment>
<dbReference type="GO" id="GO:0003743">
    <property type="term" value="F:translation initiation factor activity"/>
    <property type="evidence" value="ECO:0007669"/>
    <property type="project" value="UniProtKB-KW"/>
</dbReference>
<dbReference type="GO" id="GO:0046872">
    <property type="term" value="F:metal ion binding"/>
    <property type="evidence" value="ECO:0007669"/>
    <property type="project" value="UniProtKB-KW"/>
</dbReference>
<feature type="region of interest" description="Disordered" evidence="14">
    <location>
        <begin position="218"/>
        <end position="392"/>
    </location>
</feature>
<dbReference type="GO" id="GO:0005739">
    <property type="term" value="C:mitochondrion"/>
    <property type="evidence" value="ECO:0007669"/>
    <property type="project" value="TreeGrafter"/>
</dbReference>
<evidence type="ECO:0000256" key="10">
    <source>
        <dbReference type="ARBA" id="ARBA00022917"/>
    </source>
</evidence>
<dbReference type="OrthoDB" id="4928at2759"/>
<dbReference type="FunFam" id="2.40.30.10:FF:000013">
    <property type="entry name" value="eukaryotic translation initiation factor 5B"/>
    <property type="match status" value="1"/>
</dbReference>
<dbReference type="Pfam" id="PF00009">
    <property type="entry name" value="GTP_EFTU"/>
    <property type="match status" value="1"/>
</dbReference>
<dbReference type="SUPFAM" id="SSF52156">
    <property type="entry name" value="Initiation factor IF2/eIF5b, domain 3"/>
    <property type="match status" value="1"/>
</dbReference>
<feature type="compositionally biased region" description="Acidic residues" evidence="14">
    <location>
        <begin position="349"/>
        <end position="373"/>
    </location>
</feature>
<dbReference type="PRINTS" id="PR00315">
    <property type="entry name" value="ELONGATNFCT"/>
</dbReference>
<keyword evidence="6" id="KW-0396">Initiation factor</keyword>
<keyword evidence="7" id="KW-0479">Metal-binding</keyword>
<evidence type="ECO:0000256" key="4">
    <source>
        <dbReference type="ARBA" id="ARBA00013824"/>
    </source>
</evidence>
<evidence type="ECO:0000256" key="5">
    <source>
        <dbReference type="ARBA" id="ARBA00022490"/>
    </source>
</evidence>
<dbReference type="InterPro" id="IPR000795">
    <property type="entry name" value="T_Tr_GTP-bd_dom"/>
</dbReference>
<dbReference type="Pfam" id="PF14578">
    <property type="entry name" value="GTP_EFTU_D4"/>
    <property type="match status" value="1"/>
</dbReference>
<dbReference type="Gene3D" id="3.40.50.300">
    <property type="entry name" value="P-loop containing nucleotide triphosphate hydrolases"/>
    <property type="match status" value="1"/>
</dbReference>
<dbReference type="FunFam" id="3.40.50.10050:FF:000002">
    <property type="entry name" value="Eukaryotic translation initiation factor 5B"/>
    <property type="match status" value="1"/>
</dbReference>
<feature type="compositionally biased region" description="Low complexity" evidence="14">
    <location>
        <begin position="78"/>
        <end position="92"/>
    </location>
</feature>
<dbReference type="EMBL" id="JAEVFJ010000003">
    <property type="protein sequence ID" value="KAH8106356.1"/>
    <property type="molecule type" value="Genomic_DNA"/>
</dbReference>
<gene>
    <name evidence="16" type="ORF">BXZ70DRAFT_919240</name>
</gene>
<comment type="caution">
    <text evidence="16">The sequence shown here is derived from an EMBL/GenBank/DDBJ whole genome shotgun (WGS) entry which is preliminary data.</text>
</comment>
<dbReference type="FunFam" id="3.40.50.300:FF:000112">
    <property type="entry name" value="Eukaryotic translation initiation factor 5B"/>
    <property type="match status" value="1"/>
</dbReference>
<feature type="compositionally biased region" description="Low complexity" evidence="14">
    <location>
        <begin position="109"/>
        <end position="118"/>
    </location>
</feature>
<keyword evidence="10" id="KW-0648">Protein biosynthesis</keyword>
<feature type="compositionally biased region" description="Polar residues" evidence="14">
    <location>
        <begin position="61"/>
        <end position="71"/>
    </location>
</feature>
<dbReference type="InterPro" id="IPR036925">
    <property type="entry name" value="TIF_IF2_dom3_sf"/>
</dbReference>
<dbReference type="NCBIfam" id="NF003078">
    <property type="entry name" value="PRK04004.1"/>
    <property type="match status" value="1"/>
</dbReference>
<feature type="region of interest" description="Disordered" evidence="14">
    <location>
        <begin position="141"/>
        <end position="205"/>
    </location>
</feature>
<evidence type="ECO:0000256" key="12">
    <source>
        <dbReference type="ARBA" id="ARBA00032478"/>
    </source>
</evidence>
<evidence type="ECO:0000256" key="2">
    <source>
        <dbReference type="ARBA" id="ARBA00007733"/>
    </source>
</evidence>
<dbReference type="GO" id="GO:0003924">
    <property type="term" value="F:GTPase activity"/>
    <property type="evidence" value="ECO:0007669"/>
    <property type="project" value="InterPro"/>
</dbReference>
<evidence type="ECO:0000256" key="14">
    <source>
        <dbReference type="SAM" id="MobiDB-lite"/>
    </source>
</evidence>
<dbReference type="SUPFAM" id="SSF50447">
    <property type="entry name" value="Translation proteins"/>
    <property type="match status" value="1"/>
</dbReference>
<keyword evidence="17" id="KW-1185">Reference proteome</keyword>
<keyword evidence="11" id="KW-0342">GTP-binding</keyword>
<dbReference type="GO" id="GO:0005525">
    <property type="term" value="F:GTP binding"/>
    <property type="evidence" value="ECO:0007669"/>
    <property type="project" value="UniProtKB-KW"/>
</dbReference>
<dbReference type="InterPro" id="IPR023115">
    <property type="entry name" value="TIF_IF2_dom3"/>
</dbReference>
<dbReference type="CDD" id="cd03703">
    <property type="entry name" value="aeIF5B_II"/>
    <property type="match status" value="1"/>
</dbReference>
<comment type="similarity">
    <text evidence="2">Belongs to the TRAFAC class translation factor GTPase superfamily. Classic translation factor GTPase family. IF-2 subfamily.</text>
</comment>
<feature type="domain" description="Tr-type G" evidence="15">
    <location>
        <begin position="410"/>
        <end position="628"/>
    </location>
</feature>
<dbReference type="InterPro" id="IPR015760">
    <property type="entry name" value="TIF_IF2"/>
</dbReference>
<comment type="subcellular location">
    <subcellularLocation>
        <location evidence="1">Cytoplasm</location>
    </subcellularLocation>
</comment>
<evidence type="ECO:0000313" key="16">
    <source>
        <dbReference type="EMBL" id="KAH8106356.1"/>
    </source>
</evidence>